<protein>
    <submittedName>
        <fullName evidence="1">Uncharacterized protein</fullName>
    </submittedName>
</protein>
<organism evidence="1 2">
    <name type="scientific">Chryseobacterium endophyticum</name>
    <dbReference type="NCBI Taxonomy" id="1854762"/>
    <lineage>
        <taxon>Bacteria</taxon>
        <taxon>Pseudomonadati</taxon>
        <taxon>Bacteroidota</taxon>
        <taxon>Flavobacteriia</taxon>
        <taxon>Flavobacteriales</taxon>
        <taxon>Weeksellaceae</taxon>
        <taxon>Chryseobacterium group</taxon>
        <taxon>Chryseobacterium</taxon>
    </lineage>
</organism>
<keyword evidence="2" id="KW-1185">Reference proteome</keyword>
<sequence>MERISFSTVQNAISYGDIYYLLQEIEKKSEINDYDTIRFLDYFKAYYTIKLLLFSENTPVNLSMTKYGFINYYSDALPKDEGKNSRSIIEFPAELLEDLESNDDKFFLSQFILYLGVGYRTYRYNEDEDIFVSTYEKAIFSPFAIFHNLFNIDILSKILKYDKETSFIKKNLLWFNQSVFIRNLYNPSFVLNVYSNLKRFRNKEVKSTLPPTYLDDLCLLFVYGIIYSLDEIEKKYNIDGLISDFVSFPIIQALIKYFTSVEYKSAIVKELNEKYDILALLKSDYEISENLIEIMNSIFEGPKNLSNDKILPEDVRFWLRRILIKINSRPTFTSAFYYNELNNMDKLEGTNQITQIIRSFKHRINSKNESIKVIAIDELRNYIMSLI</sequence>
<dbReference type="RefSeq" id="WP_345765843.1">
    <property type="nucleotide sequence ID" value="NZ_CP154834.1"/>
</dbReference>
<accession>A0AAU6WKI3</accession>
<name>A0AAU6WKI3_9FLAO</name>
<dbReference type="AlphaFoldDB" id="A0AAU6WKI3"/>
<dbReference type="Proteomes" id="UP001463665">
    <property type="component" value="Chromosome"/>
</dbReference>
<dbReference type="EMBL" id="CP154834">
    <property type="protein sequence ID" value="XAO73324.1"/>
    <property type="molecule type" value="Genomic_DNA"/>
</dbReference>
<evidence type="ECO:0000313" key="2">
    <source>
        <dbReference type="Proteomes" id="UP001463665"/>
    </source>
</evidence>
<proteinExistence type="predicted"/>
<evidence type="ECO:0000313" key="1">
    <source>
        <dbReference type="EMBL" id="XAO73324.1"/>
    </source>
</evidence>
<reference evidence="1 2" key="1">
    <citation type="submission" date="2024-04" db="EMBL/GenBank/DDBJ databases">
        <title>Genome sequencing and assembly of rice foliar adapted Chryseobacterium endophyticum OsEnb-ALM-A6.</title>
        <authorList>
            <person name="Kumar S."/>
            <person name="Javed M."/>
            <person name="Chouhan V."/>
            <person name="Charishma K."/>
            <person name="Patel A."/>
            <person name="Kumar M."/>
            <person name="Sahu K.P."/>
            <person name="Kumar A."/>
        </authorList>
    </citation>
    <scope>NUCLEOTIDE SEQUENCE [LARGE SCALE GENOMIC DNA]</scope>
    <source>
        <strain evidence="1 2">OsEnb-ALM-A6</strain>
    </source>
</reference>
<gene>
    <name evidence="1" type="ORF">AAFP95_16365</name>
</gene>